<evidence type="ECO:0000313" key="3">
    <source>
        <dbReference type="RefSeq" id="XP_015183798.1"/>
    </source>
</evidence>
<proteinExistence type="predicted"/>
<feature type="region of interest" description="Disordered" evidence="1">
    <location>
        <begin position="1"/>
        <end position="69"/>
    </location>
</feature>
<sequence>MSKIMSKAKKINYSTGKKKKSNQSKVKKKKKKSRELRKRIKSEVKVENQQQSDLSTTMNNDDSPGQSQCSLFTTPSNLPIKEEKCSDMKAVVPYNINNVSFVHRSEQILANIQNDFFHHLYESNLILTLPSQSWSIHYTKKPKRSIVFSQITLYNDRNSGYVPHYFKKLVLYEKMAYEIYLYNSKTIDNDFAPIQTVPQLMRILSYLNNLKLCKGGPVINCCDNINLECAYKDKDRWRHNLCTLKLRKAAGVCNLCLSLHAILQKSKTLAKRKNNKTDSRKRKRKRQN</sequence>
<feature type="compositionally biased region" description="Basic residues" evidence="1">
    <location>
        <begin position="1"/>
        <end position="40"/>
    </location>
</feature>
<feature type="region of interest" description="Disordered" evidence="1">
    <location>
        <begin position="268"/>
        <end position="288"/>
    </location>
</feature>
<protein>
    <submittedName>
        <fullName evidence="3">Uncharacterized protein LOC107070272</fullName>
    </submittedName>
</protein>
<dbReference type="GeneID" id="107070272"/>
<accession>A0ABM1IUB1</accession>
<evidence type="ECO:0000313" key="2">
    <source>
        <dbReference type="Proteomes" id="UP000694924"/>
    </source>
</evidence>
<reference evidence="3" key="1">
    <citation type="submission" date="2025-08" db="UniProtKB">
        <authorList>
            <consortium name="RefSeq"/>
        </authorList>
    </citation>
    <scope>IDENTIFICATION</scope>
    <source>
        <tissue evidence="3">Whole body</tissue>
    </source>
</reference>
<dbReference type="Proteomes" id="UP000694924">
    <property type="component" value="Unplaced"/>
</dbReference>
<evidence type="ECO:0000256" key="1">
    <source>
        <dbReference type="SAM" id="MobiDB-lite"/>
    </source>
</evidence>
<feature type="compositionally biased region" description="Polar residues" evidence="1">
    <location>
        <begin position="47"/>
        <end position="69"/>
    </location>
</feature>
<keyword evidence="2" id="KW-1185">Reference proteome</keyword>
<gene>
    <name evidence="3" type="primary">LOC107070272</name>
</gene>
<dbReference type="RefSeq" id="XP_015183798.1">
    <property type="nucleotide sequence ID" value="XM_015328312.1"/>
</dbReference>
<organism evidence="2 3">
    <name type="scientific">Polistes dominula</name>
    <name type="common">European paper wasp</name>
    <name type="synonym">Vespa dominula</name>
    <dbReference type="NCBI Taxonomy" id="743375"/>
    <lineage>
        <taxon>Eukaryota</taxon>
        <taxon>Metazoa</taxon>
        <taxon>Ecdysozoa</taxon>
        <taxon>Arthropoda</taxon>
        <taxon>Hexapoda</taxon>
        <taxon>Insecta</taxon>
        <taxon>Pterygota</taxon>
        <taxon>Neoptera</taxon>
        <taxon>Endopterygota</taxon>
        <taxon>Hymenoptera</taxon>
        <taxon>Apocrita</taxon>
        <taxon>Aculeata</taxon>
        <taxon>Vespoidea</taxon>
        <taxon>Vespidae</taxon>
        <taxon>Polistinae</taxon>
        <taxon>Polistini</taxon>
        <taxon>Polistes</taxon>
    </lineage>
</organism>
<name>A0ABM1IUB1_POLDO</name>